<evidence type="ECO:0000313" key="3">
    <source>
        <dbReference type="Proteomes" id="UP000319663"/>
    </source>
</evidence>
<dbReference type="InterPro" id="IPR011009">
    <property type="entry name" value="Kinase-like_dom_sf"/>
</dbReference>
<dbReference type="Pfam" id="PF01636">
    <property type="entry name" value="APH"/>
    <property type="match status" value="1"/>
</dbReference>
<comment type="caution">
    <text evidence="2">The sequence shown here is derived from an EMBL/GenBank/DDBJ whole genome shotgun (WGS) entry which is preliminary data.</text>
</comment>
<sequence length="288" mass="33503">MATTVKLPFYATDIPSPLPTDAEIEDAPDISLVYGGRRVVQVGHHFVVKFGKGVDLMEGENMLFVRAKTKVPVPRVFALYSNPETGKKFIVMERIIGQTLLSVWPQLSSPEKELISNTLRTYFDELRQLPPPNYYGSIDKRHLLDEIFWTREVDPSINGPFASEMALNEGMARKYIYNGAPHYRAEFYRRCFPHILRDHKPTFTHGDFQRKNIMIQNEPKTDTANDPKPRLVILDWEKAGWYPSYWEYCLAICALRYDNDWCLWIDRVLEPFVAEGAWIQALRLELWS</sequence>
<proteinExistence type="predicted"/>
<dbReference type="OrthoDB" id="4177236at2759"/>
<keyword evidence="3" id="KW-1185">Reference proteome</keyword>
<dbReference type="AlphaFoldDB" id="A0A507R5Z9"/>
<accession>A0A507R5Z9</accession>
<dbReference type="SUPFAM" id="SSF56112">
    <property type="entry name" value="Protein kinase-like (PK-like)"/>
    <property type="match status" value="1"/>
</dbReference>
<dbReference type="InterPro" id="IPR051678">
    <property type="entry name" value="AGP_Transferase"/>
</dbReference>
<dbReference type="Gene3D" id="3.90.1200.10">
    <property type="match status" value="1"/>
</dbReference>
<dbReference type="InterPro" id="IPR002575">
    <property type="entry name" value="Aminoglycoside_PTrfase"/>
</dbReference>
<protein>
    <recommendedName>
        <fullName evidence="1">Aminoglycoside phosphotransferase domain-containing protein</fullName>
    </recommendedName>
</protein>
<gene>
    <name evidence="2" type="ORF">MPDQ_005536</name>
</gene>
<feature type="domain" description="Aminoglycoside phosphotransferase" evidence="1">
    <location>
        <begin position="58"/>
        <end position="266"/>
    </location>
</feature>
<dbReference type="STRING" id="5098.A0A507R5Z9"/>
<dbReference type="EMBL" id="VIFY01000004">
    <property type="protein sequence ID" value="TQB77053.1"/>
    <property type="molecule type" value="Genomic_DNA"/>
</dbReference>
<evidence type="ECO:0000313" key="2">
    <source>
        <dbReference type="EMBL" id="TQB77053.1"/>
    </source>
</evidence>
<dbReference type="Proteomes" id="UP000319663">
    <property type="component" value="Unassembled WGS sequence"/>
</dbReference>
<name>A0A507R5Z9_MONPU</name>
<dbReference type="PANTHER" id="PTHR21310">
    <property type="entry name" value="AMINOGLYCOSIDE PHOSPHOTRANSFERASE-RELATED-RELATED"/>
    <property type="match status" value="1"/>
</dbReference>
<dbReference type="PANTHER" id="PTHR21310:SF48">
    <property type="entry name" value="AMINOGLYCOSIDE PHOSPHOTRANSFERASE DOMAIN-CONTAINING PROTEIN"/>
    <property type="match status" value="1"/>
</dbReference>
<organism evidence="2 3">
    <name type="scientific">Monascus purpureus</name>
    <name type="common">Red mold</name>
    <name type="synonym">Monascus anka</name>
    <dbReference type="NCBI Taxonomy" id="5098"/>
    <lineage>
        <taxon>Eukaryota</taxon>
        <taxon>Fungi</taxon>
        <taxon>Dikarya</taxon>
        <taxon>Ascomycota</taxon>
        <taxon>Pezizomycotina</taxon>
        <taxon>Eurotiomycetes</taxon>
        <taxon>Eurotiomycetidae</taxon>
        <taxon>Eurotiales</taxon>
        <taxon>Aspergillaceae</taxon>
        <taxon>Monascus</taxon>
    </lineage>
</organism>
<dbReference type="CDD" id="cd05120">
    <property type="entry name" value="APH_ChoK_like"/>
    <property type="match status" value="1"/>
</dbReference>
<evidence type="ECO:0000259" key="1">
    <source>
        <dbReference type="Pfam" id="PF01636"/>
    </source>
</evidence>
<reference evidence="2 3" key="1">
    <citation type="submission" date="2019-06" db="EMBL/GenBank/DDBJ databases">
        <title>Wine fermentation using esterase from Monascus purpureus.</title>
        <authorList>
            <person name="Geng C."/>
            <person name="Zhang Y."/>
        </authorList>
    </citation>
    <scope>NUCLEOTIDE SEQUENCE [LARGE SCALE GENOMIC DNA]</scope>
    <source>
        <strain evidence="2">HQ1</strain>
    </source>
</reference>